<proteinExistence type="predicted"/>
<sequence>MELPLLIGGCAVHWLVKTRKSSNHPRLKNTSAQRFIVAQTSKLPQVSLAAADVQSPIYQMSRLHRGGATSQRHGHSVRLLLLRNAYPVASHTLPDWISPSRIHHNERYWQRKEVRPQQLVELSTSNLVTVVYPKHRFAVYVPKFQLLLKLKWCFSRSQNIFPLVQMKIAATSYAYPFPKVLSRNRHHHSIDSPGAKQETVHCLSVHRNDLALYMACLPDSLSIRRFDDNSTSIDTANLFHVAVEGRPRPHHRPPCAVLELIVARHIDTHPRARGASSRRSASFNLYLPAQDPSPPYIIHPRYCARDLADSLSLSLADSSRLTASSTKNAQLKRRKHFAVDFADLEAQGLSGLAVTKIQQGDDEGMLDLVVVDRNKNDARVLGCTTITDWSCNPGLFRPGFDIISGATFFIYFTLTWDELCGCPALVAHVSDAPRGDCSLHASLRTGVIRGRAGSGGTASLAFLYCLSLPLLGGFDGGKGRRVVSSSRRAVEGRIRASVDCPPMSSRIGDTSEYPKHHTILTYSDDTDLPERVTHALSALGSNARNARRALSAARTSAARAMATTAPMKVRRRRFPPHLRLWLRIPRRTGVHRQSAPAMPIGEALECPPNGAKPAAAPKSPTKLLAKGKSFATNNAASDEELDSDEGSEDYDGYFSDNDYAIPNNSKVRTTAAATKERVTAHIQRDFVEVVSSSYRPGLIPFTSDNELRITRGFPGTTGTSAKSFLAGAVAPPIAISDAGSGSSASRPENWINYIKYATKEPAPALPTALPARRSCPPSPPALTACPRRPPSPPAVPACSLPCHSKAM</sequence>
<feature type="region of interest" description="Disordered" evidence="1">
    <location>
        <begin position="634"/>
        <end position="655"/>
    </location>
</feature>
<keyword evidence="3" id="KW-1185">Reference proteome</keyword>
<evidence type="ECO:0000313" key="2">
    <source>
        <dbReference type="EMBL" id="KAJ7734403.1"/>
    </source>
</evidence>
<dbReference type="AlphaFoldDB" id="A0AAD7MWY8"/>
<evidence type="ECO:0000256" key="1">
    <source>
        <dbReference type="SAM" id="MobiDB-lite"/>
    </source>
</evidence>
<feature type="compositionally biased region" description="Low complexity" evidence="1">
    <location>
        <begin position="607"/>
        <end position="619"/>
    </location>
</feature>
<evidence type="ECO:0000313" key="3">
    <source>
        <dbReference type="Proteomes" id="UP001215598"/>
    </source>
</evidence>
<dbReference type="EMBL" id="JARKIB010000132">
    <property type="protein sequence ID" value="KAJ7734403.1"/>
    <property type="molecule type" value="Genomic_DNA"/>
</dbReference>
<feature type="region of interest" description="Disordered" evidence="1">
    <location>
        <begin position="600"/>
        <end position="619"/>
    </location>
</feature>
<feature type="compositionally biased region" description="Low complexity" evidence="1">
    <location>
        <begin position="773"/>
        <end position="786"/>
    </location>
</feature>
<dbReference type="Proteomes" id="UP001215598">
    <property type="component" value="Unassembled WGS sequence"/>
</dbReference>
<organism evidence="2 3">
    <name type="scientific">Mycena metata</name>
    <dbReference type="NCBI Taxonomy" id="1033252"/>
    <lineage>
        <taxon>Eukaryota</taxon>
        <taxon>Fungi</taxon>
        <taxon>Dikarya</taxon>
        <taxon>Basidiomycota</taxon>
        <taxon>Agaricomycotina</taxon>
        <taxon>Agaricomycetes</taxon>
        <taxon>Agaricomycetidae</taxon>
        <taxon>Agaricales</taxon>
        <taxon>Marasmiineae</taxon>
        <taxon>Mycenaceae</taxon>
        <taxon>Mycena</taxon>
    </lineage>
</organism>
<accession>A0AAD7MWY8</accession>
<comment type="caution">
    <text evidence="2">The sequence shown here is derived from an EMBL/GenBank/DDBJ whole genome shotgun (WGS) entry which is preliminary data.</text>
</comment>
<feature type="compositionally biased region" description="Acidic residues" evidence="1">
    <location>
        <begin position="637"/>
        <end position="651"/>
    </location>
</feature>
<gene>
    <name evidence="2" type="ORF">B0H16DRAFT_1767214</name>
</gene>
<protein>
    <submittedName>
        <fullName evidence="2">Uncharacterized protein</fullName>
    </submittedName>
</protein>
<reference evidence="2" key="1">
    <citation type="submission" date="2023-03" db="EMBL/GenBank/DDBJ databases">
        <title>Massive genome expansion in bonnet fungi (Mycena s.s.) driven by repeated elements and novel gene families across ecological guilds.</title>
        <authorList>
            <consortium name="Lawrence Berkeley National Laboratory"/>
            <person name="Harder C.B."/>
            <person name="Miyauchi S."/>
            <person name="Viragh M."/>
            <person name="Kuo A."/>
            <person name="Thoen E."/>
            <person name="Andreopoulos B."/>
            <person name="Lu D."/>
            <person name="Skrede I."/>
            <person name="Drula E."/>
            <person name="Henrissat B."/>
            <person name="Morin E."/>
            <person name="Kohler A."/>
            <person name="Barry K."/>
            <person name="LaButti K."/>
            <person name="Morin E."/>
            <person name="Salamov A."/>
            <person name="Lipzen A."/>
            <person name="Mereny Z."/>
            <person name="Hegedus B."/>
            <person name="Baldrian P."/>
            <person name="Stursova M."/>
            <person name="Weitz H."/>
            <person name="Taylor A."/>
            <person name="Grigoriev I.V."/>
            <person name="Nagy L.G."/>
            <person name="Martin F."/>
            <person name="Kauserud H."/>
        </authorList>
    </citation>
    <scope>NUCLEOTIDE SEQUENCE</scope>
    <source>
        <strain evidence="2">CBHHK182m</strain>
    </source>
</reference>
<feature type="region of interest" description="Disordered" evidence="1">
    <location>
        <begin position="773"/>
        <end position="797"/>
    </location>
</feature>
<name>A0AAD7MWY8_9AGAR</name>